<evidence type="ECO:0000256" key="1">
    <source>
        <dbReference type="SAM" id="MobiDB-lite"/>
    </source>
</evidence>
<feature type="signal peptide" evidence="2">
    <location>
        <begin position="1"/>
        <end position="19"/>
    </location>
</feature>
<accession>A0A9N9XFA2</accession>
<protein>
    <submittedName>
        <fullName evidence="3">Uncharacterized protein</fullName>
    </submittedName>
</protein>
<dbReference type="Proteomes" id="UP001153709">
    <property type="component" value="Chromosome 6"/>
</dbReference>
<keyword evidence="4" id="KW-1185">Reference proteome</keyword>
<keyword evidence="2" id="KW-0732">Signal</keyword>
<reference evidence="3" key="1">
    <citation type="submission" date="2022-01" db="EMBL/GenBank/DDBJ databases">
        <authorList>
            <person name="King R."/>
        </authorList>
    </citation>
    <scope>NUCLEOTIDE SEQUENCE</scope>
</reference>
<feature type="region of interest" description="Disordered" evidence="1">
    <location>
        <begin position="27"/>
        <end position="47"/>
    </location>
</feature>
<gene>
    <name evidence="3" type="ORF">DIABBA_LOCUS10062</name>
</gene>
<organism evidence="3 4">
    <name type="scientific">Diabrotica balteata</name>
    <name type="common">Banded cucumber beetle</name>
    <dbReference type="NCBI Taxonomy" id="107213"/>
    <lineage>
        <taxon>Eukaryota</taxon>
        <taxon>Metazoa</taxon>
        <taxon>Ecdysozoa</taxon>
        <taxon>Arthropoda</taxon>
        <taxon>Hexapoda</taxon>
        <taxon>Insecta</taxon>
        <taxon>Pterygota</taxon>
        <taxon>Neoptera</taxon>
        <taxon>Endopterygota</taxon>
        <taxon>Coleoptera</taxon>
        <taxon>Polyphaga</taxon>
        <taxon>Cucujiformia</taxon>
        <taxon>Chrysomeloidea</taxon>
        <taxon>Chrysomelidae</taxon>
        <taxon>Galerucinae</taxon>
        <taxon>Diabroticina</taxon>
        <taxon>Diabroticites</taxon>
        <taxon>Diabrotica</taxon>
    </lineage>
</organism>
<proteinExistence type="predicted"/>
<feature type="chain" id="PRO_5040164099" evidence="2">
    <location>
        <begin position="20"/>
        <end position="127"/>
    </location>
</feature>
<dbReference type="AlphaFoldDB" id="A0A9N9XFA2"/>
<evidence type="ECO:0000313" key="4">
    <source>
        <dbReference type="Proteomes" id="UP001153709"/>
    </source>
</evidence>
<evidence type="ECO:0000256" key="2">
    <source>
        <dbReference type="SAM" id="SignalP"/>
    </source>
</evidence>
<dbReference type="EMBL" id="OU898281">
    <property type="protein sequence ID" value="CAG9837041.1"/>
    <property type="molecule type" value="Genomic_DNA"/>
</dbReference>
<sequence>MKLAEYVLVIWFLAASIEASRLRHLEHQSHNSTEPQHHLPPGGSEVEGRGFSGHAAGGFRYSGDAAVGHKLSVDVAGGVSFLGDAGDGLTFSRMQQLDCDFLGMLQANLDPPKMLLLEQFVDVLYCG</sequence>
<name>A0A9N9XFA2_DIABA</name>
<evidence type="ECO:0000313" key="3">
    <source>
        <dbReference type="EMBL" id="CAG9837041.1"/>
    </source>
</evidence>